<proteinExistence type="predicted"/>
<dbReference type="Proteomes" id="UP001056120">
    <property type="component" value="Linkage Group LG18"/>
</dbReference>
<comment type="caution">
    <text evidence="1">The sequence shown here is derived from an EMBL/GenBank/DDBJ whole genome shotgun (WGS) entry which is preliminary data.</text>
</comment>
<evidence type="ECO:0000313" key="2">
    <source>
        <dbReference type="Proteomes" id="UP001056120"/>
    </source>
</evidence>
<dbReference type="EMBL" id="CM042035">
    <property type="protein sequence ID" value="KAI3754713.1"/>
    <property type="molecule type" value="Genomic_DNA"/>
</dbReference>
<evidence type="ECO:0000313" key="1">
    <source>
        <dbReference type="EMBL" id="KAI3754713.1"/>
    </source>
</evidence>
<gene>
    <name evidence="1" type="ORF">L1987_54502</name>
</gene>
<protein>
    <submittedName>
        <fullName evidence="1">Uncharacterized protein</fullName>
    </submittedName>
</protein>
<reference evidence="1 2" key="2">
    <citation type="journal article" date="2022" name="Mol. Ecol. Resour.">
        <title>The genomes of chicory, endive, great burdock and yacon provide insights into Asteraceae paleo-polyploidization history and plant inulin production.</title>
        <authorList>
            <person name="Fan W."/>
            <person name="Wang S."/>
            <person name="Wang H."/>
            <person name="Wang A."/>
            <person name="Jiang F."/>
            <person name="Liu H."/>
            <person name="Zhao H."/>
            <person name="Xu D."/>
            <person name="Zhang Y."/>
        </authorList>
    </citation>
    <scope>NUCLEOTIDE SEQUENCE [LARGE SCALE GENOMIC DNA]</scope>
    <source>
        <strain evidence="2">cv. Yunnan</strain>
        <tissue evidence="1">Leaves</tissue>
    </source>
</reference>
<name>A0ACB9E7Z7_9ASTR</name>
<keyword evidence="2" id="KW-1185">Reference proteome</keyword>
<accession>A0ACB9E7Z7</accession>
<sequence length="193" mass="22783">MNNDQKWRKILRDITDDFTRYGYVYLMKHTHETFEMFKQHQNEVQNQLVKTIKMLRSDRGGEYLSLDFDEHLMKCGIISHLTPPGMPQLNGVSKWRNRTLLDMVQSMMCRTNLPHSFWNFALETATRIINLAPTKKVDKMSYEIWHRVKPKVATFLEKELLARGIGDNRVDMDEIQEPQSEPAIQHETVETES</sequence>
<organism evidence="1 2">
    <name type="scientific">Smallanthus sonchifolius</name>
    <dbReference type="NCBI Taxonomy" id="185202"/>
    <lineage>
        <taxon>Eukaryota</taxon>
        <taxon>Viridiplantae</taxon>
        <taxon>Streptophyta</taxon>
        <taxon>Embryophyta</taxon>
        <taxon>Tracheophyta</taxon>
        <taxon>Spermatophyta</taxon>
        <taxon>Magnoliopsida</taxon>
        <taxon>eudicotyledons</taxon>
        <taxon>Gunneridae</taxon>
        <taxon>Pentapetalae</taxon>
        <taxon>asterids</taxon>
        <taxon>campanulids</taxon>
        <taxon>Asterales</taxon>
        <taxon>Asteraceae</taxon>
        <taxon>Asteroideae</taxon>
        <taxon>Heliantheae alliance</taxon>
        <taxon>Millerieae</taxon>
        <taxon>Smallanthus</taxon>
    </lineage>
</organism>
<reference evidence="2" key="1">
    <citation type="journal article" date="2022" name="Mol. Ecol. Resour.">
        <title>The genomes of chicory, endive, great burdock and yacon provide insights into Asteraceae palaeo-polyploidization history and plant inulin production.</title>
        <authorList>
            <person name="Fan W."/>
            <person name="Wang S."/>
            <person name="Wang H."/>
            <person name="Wang A."/>
            <person name="Jiang F."/>
            <person name="Liu H."/>
            <person name="Zhao H."/>
            <person name="Xu D."/>
            <person name="Zhang Y."/>
        </authorList>
    </citation>
    <scope>NUCLEOTIDE SEQUENCE [LARGE SCALE GENOMIC DNA]</scope>
    <source>
        <strain evidence="2">cv. Yunnan</strain>
    </source>
</reference>